<organism evidence="10 11">
    <name type="scientific">Mitosporidium daphniae</name>
    <dbReference type="NCBI Taxonomy" id="1485682"/>
    <lineage>
        <taxon>Eukaryota</taxon>
        <taxon>Fungi</taxon>
        <taxon>Fungi incertae sedis</taxon>
        <taxon>Microsporidia</taxon>
        <taxon>Mitosporidium</taxon>
    </lineage>
</organism>
<dbReference type="GO" id="GO:0005524">
    <property type="term" value="F:ATP binding"/>
    <property type="evidence" value="ECO:0007669"/>
    <property type="project" value="UniProtKB-KW"/>
</dbReference>
<accession>A0A098VUQ7</accession>
<evidence type="ECO:0000256" key="7">
    <source>
        <dbReference type="ARBA" id="ARBA00032665"/>
    </source>
</evidence>
<evidence type="ECO:0000313" key="10">
    <source>
        <dbReference type="EMBL" id="KGG52707.1"/>
    </source>
</evidence>
<keyword evidence="4 8" id="KW-0067">ATP-binding</keyword>
<proteinExistence type="inferred from homology"/>
<dbReference type="SUPFAM" id="SSF52374">
    <property type="entry name" value="Nucleotidylyl transferase"/>
    <property type="match status" value="1"/>
</dbReference>
<dbReference type="PANTHER" id="PTHR42765">
    <property type="entry name" value="SOLEUCYL-TRNA SYNTHETASE"/>
    <property type="match status" value="1"/>
</dbReference>
<dbReference type="AlphaFoldDB" id="A0A098VUQ7"/>
<evidence type="ECO:0000256" key="3">
    <source>
        <dbReference type="ARBA" id="ARBA00022741"/>
    </source>
</evidence>
<dbReference type="HOGENOM" id="CLU_001493_7_1_1"/>
<keyword evidence="5 8" id="KW-0648">Protein biosynthesis</keyword>
<evidence type="ECO:0000259" key="9">
    <source>
        <dbReference type="Pfam" id="PF00133"/>
    </source>
</evidence>
<keyword evidence="2 8" id="KW-0436">Ligase</keyword>
<protein>
    <recommendedName>
        <fullName evidence="1">isoleucine--tRNA ligase</fullName>
        <ecNumber evidence="1">6.1.1.5</ecNumber>
    </recommendedName>
    <alternativeName>
        <fullName evidence="7">Isoleucyl-tRNA synthetase</fullName>
    </alternativeName>
</protein>
<sequence>MLRRCSITSVFKTSSKRSAKPSQFLSIGIGTICFSTRRVFHLQTITSCSFSVSYVQNRTLSNGSKESEEHALDYSKTILLPKSPFKIQTTFEEEKNYFTTKVDNEYRHQRDGPSPFVLLDGPPFANGNLHIGHALNKILKDIFLRIKMLEGHSVRMIPGWDVHGLPVEIKAIQELPQPLAQQKKEPLAMAIRRKAFDVAERYIKIQKEQFISLGIMGDWDAFYCTKGVLTRLIILDPSYEARELRLLKKLLEKNLLKRTLKPIYWSPSSQTALAESELEYDNNYRSTALYFSYPLLEDEQSVSCSLEDGEHFPVSNNSSPSNGCSLSLLIWTTTPWTIPSNMALAINSTLPYLIIEEQASKQKFIISEAAFSTIQRDVFPNIKPISHIKGDQLIGRKYRDPAFGGFTRRILNAPWVEASKGTGIVHIAPAHGHEDFELWKSTGQHQIIDFVGDDARFSSTAPHSKLCGLEVLSEETTCIIVGILKEHSMFASLIPSYQHSYPVDWRTKGPIIIRYPPLIYLVEQYTSGTLLSSQFNQICSSLNPSQDPSVPSRLLSAMQGRSSWCISRQRSWGIPIPFFYNIENEEPLISPEIIEHVAKLVESNPRGSDCWWEEPISTLLPPSMKSLCSVLEKGYDTLDCWFDSGSAWSILPNQSDVVIEGIDDYLNLGVDQLRGWFQSLILTSVGAINRLPFKQCILHGFVLDESGLKMSKSIGNVIDPTNFIRKHGIETLRLWVASSDYRSELKIGPQIIASITEMKKKIRNTVKFMLANVSDLKNTTPAKVNHILAVGLSQVDDAIKNGYSKIDSNTQATISDLDLKSFHRSNSIISSREQYMILLLADLEAQVRSAYVKFEPFTGAHLDP</sequence>
<keyword evidence="11" id="KW-1185">Reference proteome</keyword>
<dbReference type="SUPFAM" id="SSF50677">
    <property type="entry name" value="ValRS/IleRS/LeuRS editing domain"/>
    <property type="match status" value="1"/>
</dbReference>
<dbReference type="GO" id="GO:0032543">
    <property type="term" value="P:mitochondrial translation"/>
    <property type="evidence" value="ECO:0007669"/>
    <property type="project" value="TreeGrafter"/>
</dbReference>
<dbReference type="Gene3D" id="3.40.50.620">
    <property type="entry name" value="HUPs"/>
    <property type="match status" value="2"/>
</dbReference>
<evidence type="ECO:0000256" key="8">
    <source>
        <dbReference type="RuleBase" id="RU363035"/>
    </source>
</evidence>
<evidence type="ECO:0000256" key="4">
    <source>
        <dbReference type="ARBA" id="ARBA00022840"/>
    </source>
</evidence>
<gene>
    <name evidence="10" type="ORF">DI09_140p20</name>
</gene>
<dbReference type="InterPro" id="IPR001412">
    <property type="entry name" value="aa-tRNA-synth_I_CS"/>
</dbReference>
<dbReference type="InterPro" id="IPR009008">
    <property type="entry name" value="Val/Leu/Ile-tRNA-synth_edit"/>
</dbReference>
<evidence type="ECO:0000313" key="11">
    <source>
        <dbReference type="Proteomes" id="UP000029725"/>
    </source>
</evidence>
<dbReference type="Pfam" id="PF00133">
    <property type="entry name" value="tRNA-synt_1"/>
    <property type="match status" value="1"/>
</dbReference>
<dbReference type="PROSITE" id="PS00178">
    <property type="entry name" value="AA_TRNA_LIGASE_I"/>
    <property type="match status" value="1"/>
</dbReference>
<dbReference type="PANTHER" id="PTHR42765:SF1">
    <property type="entry name" value="ISOLEUCINE--TRNA LIGASE, MITOCHONDRIAL"/>
    <property type="match status" value="1"/>
</dbReference>
<dbReference type="Gene3D" id="1.10.10.830">
    <property type="entry name" value="Ile-tRNA synthetase CP2 domain-like"/>
    <property type="match status" value="1"/>
</dbReference>
<dbReference type="InterPro" id="IPR002301">
    <property type="entry name" value="Ile-tRNA-ligase"/>
</dbReference>
<dbReference type="RefSeq" id="XP_013239143.1">
    <property type="nucleotide sequence ID" value="XM_013383689.1"/>
</dbReference>
<dbReference type="GO" id="GO:0004822">
    <property type="term" value="F:isoleucine-tRNA ligase activity"/>
    <property type="evidence" value="ECO:0007669"/>
    <property type="project" value="UniProtKB-EC"/>
</dbReference>
<evidence type="ECO:0000256" key="6">
    <source>
        <dbReference type="ARBA" id="ARBA00023146"/>
    </source>
</evidence>
<evidence type="ECO:0000256" key="1">
    <source>
        <dbReference type="ARBA" id="ARBA00013165"/>
    </source>
</evidence>
<dbReference type="Gene3D" id="3.90.740.10">
    <property type="entry name" value="Valyl/Leucyl/Isoleucyl-tRNA synthetase, editing domain"/>
    <property type="match status" value="1"/>
</dbReference>
<dbReference type="VEuPathDB" id="MicrosporidiaDB:DI09_140p20"/>
<dbReference type="EC" id="6.1.1.5" evidence="1"/>
<name>A0A098VUQ7_9MICR</name>
<dbReference type="GO" id="GO:0002161">
    <property type="term" value="F:aminoacyl-tRNA deacylase activity"/>
    <property type="evidence" value="ECO:0007669"/>
    <property type="project" value="InterPro"/>
</dbReference>
<reference evidence="10 11" key="1">
    <citation type="submission" date="2014-04" db="EMBL/GenBank/DDBJ databases">
        <title>A new species of microsporidia sheds light on the evolution of extreme parasitism.</title>
        <authorList>
            <person name="Haag K.L."/>
            <person name="James T.Y."/>
            <person name="Larsson R."/>
            <person name="Schaer T.M."/>
            <person name="Refardt D."/>
            <person name="Pombert J.-F."/>
            <person name="Ebert D."/>
        </authorList>
    </citation>
    <scope>NUCLEOTIDE SEQUENCE [LARGE SCALE GENOMIC DNA]</scope>
    <source>
        <strain evidence="10 11">UGP3</strain>
        <tissue evidence="10">Spores</tissue>
    </source>
</reference>
<dbReference type="GO" id="GO:0006428">
    <property type="term" value="P:isoleucyl-tRNA aminoacylation"/>
    <property type="evidence" value="ECO:0007669"/>
    <property type="project" value="InterPro"/>
</dbReference>
<keyword evidence="6 8" id="KW-0030">Aminoacyl-tRNA synthetase</keyword>
<dbReference type="PRINTS" id="PR00984">
    <property type="entry name" value="TRNASYNTHILE"/>
</dbReference>
<keyword evidence="3 8" id="KW-0547">Nucleotide-binding</keyword>
<dbReference type="GO" id="GO:0005739">
    <property type="term" value="C:mitochondrion"/>
    <property type="evidence" value="ECO:0007669"/>
    <property type="project" value="TreeGrafter"/>
</dbReference>
<feature type="domain" description="Aminoacyl-tRNA synthetase class Ia" evidence="9">
    <location>
        <begin position="94"/>
        <end position="747"/>
    </location>
</feature>
<dbReference type="GeneID" id="25258404"/>
<dbReference type="InterPro" id="IPR014729">
    <property type="entry name" value="Rossmann-like_a/b/a_fold"/>
</dbReference>
<evidence type="ECO:0000256" key="5">
    <source>
        <dbReference type="ARBA" id="ARBA00022917"/>
    </source>
</evidence>
<dbReference type="OrthoDB" id="10264412at2759"/>
<dbReference type="InterPro" id="IPR050081">
    <property type="entry name" value="Ile-tRNA_ligase"/>
</dbReference>
<evidence type="ECO:0000256" key="2">
    <source>
        <dbReference type="ARBA" id="ARBA00022598"/>
    </source>
</evidence>
<comment type="similarity">
    <text evidence="8">Belongs to the class-I aminoacyl-tRNA synthetase family.</text>
</comment>
<dbReference type="Proteomes" id="UP000029725">
    <property type="component" value="Unassembled WGS sequence"/>
</dbReference>
<dbReference type="InterPro" id="IPR002300">
    <property type="entry name" value="aa-tRNA-synth_Ia"/>
</dbReference>
<comment type="caution">
    <text evidence="10">The sequence shown here is derived from an EMBL/GenBank/DDBJ whole genome shotgun (WGS) entry which is preliminary data.</text>
</comment>
<dbReference type="EMBL" id="JMKJ01000045">
    <property type="protein sequence ID" value="KGG52707.1"/>
    <property type="molecule type" value="Genomic_DNA"/>
</dbReference>